<keyword evidence="6" id="KW-1185">Reference proteome</keyword>
<evidence type="ECO:0000256" key="4">
    <source>
        <dbReference type="SAM" id="SignalP"/>
    </source>
</evidence>
<evidence type="ECO:0000256" key="1">
    <source>
        <dbReference type="ARBA" id="ARBA00022737"/>
    </source>
</evidence>
<proteinExistence type="predicted"/>
<dbReference type="PROSITE" id="PS50005">
    <property type="entry name" value="TPR"/>
    <property type="match status" value="1"/>
</dbReference>
<sequence length="419" mass="46930">MNKILTSLTLLASLVLVQLPTSFDVSAAGAEKSEKPKRKTRLMGPSVGKKVGKAFELYSTDDIKGALALLLEINAKSDYDKAILARYIAVMYATLGDQEAKAIEYLKKAVEPDILNESDHGEAIKLLADLQMQTKEYEGALANYKAWMDFTGKSDGDTWVKIAQANYELKRLPKMITPANNAIAAYGDKHNKNPYILKLTSYYETKKFKEAVNVLETAVQLFPNEKAFWKQLGNFYLLIEDYDRGMATLELAYKQGYLEKESEIKTLASLYAQNNMPYKSAKLLEKHISSGLVKRDDTNIYSLANAWHAAQHIDKAAKYYGELAKMTNEAKHYSKQGTLLAQDEQFEKAVVALNKALDLGVSNKGRLYMSIAESHFYLAQYKEAYAAIQNAMKDPKTRKGAKGWVSYIKDTAARKGKAI</sequence>
<reference evidence="5 6" key="1">
    <citation type="submission" date="2023-09" db="EMBL/GenBank/DDBJ databases">
        <authorList>
            <person name="Rey-Velasco X."/>
        </authorList>
    </citation>
    <scope>NUCLEOTIDE SEQUENCE [LARGE SCALE GENOMIC DNA]</scope>
    <source>
        <strain evidence="5 6">W431</strain>
    </source>
</reference>
<dbReference type="RefSeq" id="WP_311577192.1">
    <property type="nucleotide sequence ID" value="NZ_JAVRIF010000001.1"/>
</dbReference>
<protein>
    <recommendedName>
        <fullName evidence="7">Tetratricopeptide repeat protein</fullName>
    </recommendedName>
</protein>
<gene>
    <name evidence="5" type="ORF">RM573_03360</name>
</gene>
<evidence type="ECO:0000313" key="5">
    <source>
        <dbReference type="EMBL" id="MDT0602624.1"/>
    </source>
</evidence>
<keyword evidence="1" id="KW-0677">Repeat</keyword>
<accession>A0ABU2ZY48</accession>
<feature type="chain" id="PRO_5045450476" description="Tetratricopeptide repeat protein" evidence="4">
    <location>
        <begin position="28"/>
        <end position="419"/>
    </location>
</feature>
<evidence type="ECO:0000313" key="6">
    <source>
        <dbReference type="Proteomes" id="UP001266357"/>
    </source>
</evidence>
<feature type="repeat" description="TPR" evidence="3">
    <location>
        <begin position="330"/>
        <end position="363"/>
    </location>
</feature>
<dbReference type="InterPro" id="IPR019734">
    <property type="entry name" value="TPR_rpt"/>
</dbReference>
<dbReference type="Proteomes" id="UP001266357">
    <property type="component" value="Unassembled WGS sequence"/>
</dbReference>
<dbReference type="SUPFAM" id="SSF48452">
    <property type="entry name" value="TPR-like"/>
    <property type="match status" value="3"/>
</dbReference>
<dbReference type="Gene3D" id="1.25.40.10">
    <property type="entry name" value="Tetratricopeptide repeat domain"/>
    <property type="match status" value="3"/>
</dbReference>
<name>A0ABU2ZY48_9GAMM</name>
<dbReference type="InterPro" id="IPR011990">
    <property type="entry name" value="TPR-like_helical_dom_sf"/>
</dbReference>
<keyword evidence="4" id="KW-0732">Signal</keyword>
<comment type="caution">
    <text evidence="5">The sequence shown here is derived from an EMBL/GenBank/DDBJ whole genome shotgun (WGS) entry which is preliminary data.</text>
</comment>
<feature type="signal peptide" evidence="4">
    <location>
        <begin position="1"/>
        <end position="27"/>
    </location>
</feature>
<evidence type="ECO:0008006" key="7">
    <source>
        <dbReference type="Google" id="ProtNLM"/>
    </source>
</evidence>
<dbReference type="PANTHER" id="PTHR44186:SF1">
    <property type="entry name" value="BARDET-BIEDL SYNDROME 4 PROTEIN"/>
    <property type="match status" value="1"/>
</dbReference>
<organism evidence="5 6">
    <name type="scientific">Thalassotalea castellviae</name>
    <dbReference type="NCBI Taxonomy" id="3075612"/>
    <lineage>
        <taxon>Bacteria</taxon>
        <taxon>Pseudomonadati</taxon>
        <taxon>Pseudomonadota</taxon>
        <taxon>Gammaproteobacteria</taxon>
        <taxon>Alteromonadales</taxon>
        <taxon>Colwelliaceae</taxon>
        <taxon>Thalassotalea</taxon>
    </lineage>
</organism>
<evidence type="ECO:0000256" key="2">
    <source>
        <dbReference type="ARBA" id="ARBA00022803"/>
    </source>
</evidence>
<keyword evidence="2 3" id="KW-0802">TPR repeat</keyword>
<evidence type="ECO:0000256" key="3">
    <source>
        <dbReference type="PROSITE-ProRule" id="PRU00339"/>
    </source>
</evidence>
<dbReference type="SMART" id="SM00028">
    <property type="entry name" value="TPR"/>
    <property type="match status" value="5"/>
</dbReference>
<dbReference type="PANTHER" id="PTHR44186">
    <property type="match status" value="1"/>
</dbReference>
<dbReference type="EMBL" id="JAVRIF010000001">
    <property type="protein sequence ID" value="MDT0602624.1"/>
    <property type="molecule type" value="Genomic_DNA"/>
</dbReference>